<dbReference type="Proteomes" id="UP000243200">
    <property type="component" value="Chromosome 7"/>
</dbReference>
<dbReference type="VEuPathDB" id="PlasmoDB:PocGH01_07029500"/>
<dbReference type="GO" id="GO:0031593">
    <property type="term" value="F:polyubiquitin modification-dependent protein binding"/>
    <property type="evidence" value="ECO:0007669"/>
    <property type="project" value="TreeGrafter"/>
</dbReference>
<accession>A0A1C3KQN3</accession>
<sequence>MEEEDIRIKVKSIDNEEHELCVKTSTRTEEIKEMIAEKKSVNKNDIRLIYQGQCLSNEKTIGDYNIQNEHIIHLVVRKKENNLINVDENRNDALNVSTLGNGENNSLNSANLLNGDSNQNNSNASGNNGSVTFGGGSGTIGIGIGAGSANGVSPLYFTHMRLTRNDNTENDPMGQTNICNLLNEIMSQVSANPNLIYSNPNATNAAANTAANTAANAAANVAANGTTPDLGATTEPATNTSTNAAVNAALNAAMNAATNPTANAAITAAVNSALNAAMNVAGMGGNAYTGGMRAGGIYENVNGFSVKVEEAQGGSKKMDQGETDGSKELGKNKKENMGSEGNSNLNAEQKEKRGKSKRHLSDGDNSNLDENNDKYGRKGGNGDSGNHGSSSGNSGSCSRGEEDSEENEKDRKKKKKLKKKRKNASKYKREKGEKYRSGYWKRNGSLESDSFGSISGSSFSVDDEIKIEKKRLLSKMRKDSKKKQVKNKYKKKKFYDSSSFTSDDDSHISEIEEKLRRRKEKMRKKKLFDPNLLYGHNYMFNPNHVRGHNMDAIFRGRNDMGKSAYPFALDNSVRGRSPFYSKNKLFPNFKDDLSETYELLSGNNNNNNHNRNNHNINNNNNHNNNSNTNSNNNCNTNSNTNSNNCNNCNNSNNNCNNNNSVEDFLKGKEQRKKAHKEEEYNNSSKNSLVKTADVQKSNILDLSGSGNGFANEHPNGNLNVSGNKGVGTNVSRSMMDVENIIKNSNECFSVGVLEENGTYTGKTNFANIIPFRDVERNNQLVRNDSPRINSRAVLNEDTSALLSDNSISRNIRSIQMTSNTRRNSALRRSDPKCINDINDSEYKNVEVNIPWRVMEQLLLLLEEETGYRRPDLSVYINSYYNSNSIYIFFYLFVHINNIINSIIIQFNHSHFLSNDITMSSFSRISIILSLASVIFSRLSNFFFVFYDNFYCNNYGRNYRYSEPINHEYLRELRNLYYSNNRHPHRNSTGRLYQNNRYGNNHYMHMNMGHIRQNNSVYLNNGYEHEHDPDNDNYNYNYNDNDTYYPLPYNDMRNTTNKTNLQQEFEDYYKNYLNCDKDNKNILVKKDYGNYRDNLFNDGTLHRDDYVHNDKVSRINKFYNHNLSNDKINYNMKINNEGNTNNPFSHFPNYSNKPLIYPSKKKRNSEKINDKKVKKLYKHGNSKELGKEGSSSKGKSSSHAGSSSGSSIDSRSVSGRGSGIGISSNDRDKQNSNLPHAFISNTGNSEENKKWISDMFKNVLKNKDGEKLAINENCLKNIEKEEEKTSIQNNLLNNNLVSYDSNMDDMYDLSEDGREKDNALLKGEGNKEQLQLKMTTQQEHGGKNAMETQKEKLNNKHTLQEGSGAEKPPQRGQTEMAANAQKDSSAVGNSRRDTAATPPMPNIDFSSLLSSVQNQLVNNNQAPPPRDKMIKICRNRRPLSRAYIGENSLKDDVSYSNFLPFLWKKIMSTINVNINLDITDVGTKPAELLNAFDLHVLEFVKKSIKNNEDYKSERFKYPNLSLCEELFDEADK</sequence>
<dbReference type="EMBL" id="LT594511">
    <property type="protein sequence ID" value="SBT76415.1"/>
    <property type="molecule type" value="Genomic_DNA"/>
</dbReference>
<feature type="region of interest" description="Disordered" evidence="1">
    <location>
        <begin position="310"/>
        <end position="442"/>
    </location>
</feature>
<evidence type="ECO:0000259" key="3">
    <source>
        <dbReference type="PROSITE" id="PS50053"/>
    </source>
</evidence>
<feature type="compositionally biased region" description="Basic residues" evidence="1">
    <location>
        <begin position="411"/>
        <end position="429"/>
    </location>
</feature>
<name>A0A1C3KQN3_PLAOA</name>
<feature type="compositionally biased region" description="Low complexity" evidence="1">
    <location>
        <begin position="603"/>
        <end position="635"/>
    </location>
</feature>
<feature type="compositionally biased region" description="Basic and acidic residues" evidence="1">
    <location>
        <begin position="316"/>
        <end position="337"/>
    </location>
</feature>
<proteinExistence type="predicted"/>
<feature type="region of interest" description="Disordered" evidence="1">
    <location>
        <begin position="600"/>
        <end position="635"/>
    </location>
</feature>
<dbReference type="Gene3D" id="3.10.20.90">
    <property type="entry name" value="Phosphatidylinositol 3-kinase Catalytic Subunit, Chain A, domain 1"/>
    <property type="match status" value="1"/>
</dbReference>
<dbReference type="InterPro" id="IPR000626">
    <property type="entry name" value="Ubiquitin-like_dom"/>
</dbReference>
<gene>
    <name evidence="4" type="primary">PowCR01_070024200</name>
    <name evidence="4" type="ORF">POWCR01_070024200</name>
</gene>
<dbReference type="GO" id="GO:0051787">
    <property type="term" value="F:misfolded protein binding"/>
    <property type="evidence" value="ECO:0007669"/>
    <property type="project" value="TreeGrafter"/>
</dbReference>
<feature type="region of interest" description="Disordered" evidence="1">
    <location>
        <begin position="1141"/>
        <end position="1243"/>
    </location>
</feature>
<keyword evidence="2" id="KW-1133">Transmembrane helix</keyword>
<dbReference type="PANTHER" id="PTHR15204:SF0">
    <property type="entry name" value="LARGE PROLINE-RICH PROTEIN BAG6"/>
    <property type="match status" value="1"/>
</dbReference>
<dbReference type="PROSITE" id="PS50053">
    <property type="entry name" value="UBIQUITIN_2"/>
    <property type="match status" value="1"/>
</dbReference>
<feature type="compositionally biased region" description="Polar residues" evidence="1">
    <location>
        <begin position="1141"/>
        <end position="1151"/>
    </location>
</feature>
<feature type="transmembrane region" description="Helical" evidence="2">
    <location>
        <begin position="885"/>
        <end position="904"/>
    </location>
</feature>
<feature type="domain" description="Ubiquitin-like" evidence="3">
    <location>
        <begin position="6"/>
        <end position="81"/>
    </location>
</feature>
<dbReference type="GO" id="GO:0071818">
    <property type="term" value="C:BAT3 complex"/>
    <property type="evidence" value="ECO:0007669"/>
    <property type="project" value="TreeGrafter"/>
</dbReference>
<evidence type="ECO:0000256" key="1">
    <source>
        <dbReference type="SAM" id="MobiDB-lite"/>
    </source>
</evidence>
<dbReference type="OrthoDB" id="428577at2759"/>
<keyword evidence="2" id="KW-0812">Transmembrane</keyword>
<evidence type="ECO:0000313" key="5">
    <source>
        <dbReference type="Proteomes" id="UP000243200"/>
    </source>
</evidence>
<feature type="compositionally biased region" description="Low complexity" evidence="1">
    <location>
        <begin position="1187"/>
        <end position="1214"/>
    </location>
</feature>
<dbReference type="CDD" id="cd17039">
    <property type="entry name" value="Ubl_ubiquitin_like"/>
    <property type="match status" value="1"/>
</dbReference>
<feature type="compositionally biased region" description="Low complexity" evidence="1">
    <location>
        <begin position="386"/>
        <end position="398"/>
    </location>
</feature>
<protein>
    <submittedName>
        <fullName evidence="4">Ubiquitin-like protein, putative</fullName>
    </submittedName>
</protein>
<reference evidence="4 5" key="1">
    <citation type="submission" date="2016-06" db="EMBL/GenBank/DDBJ databases">
        <authorList>
            <consortium name="Pathogen Informatics"/>
        </authorList>
    </citation>
    <scope>NUCLEOTIDE SEQUENCE [LARGE SCALE GENOMIC DNA]</scope>
    <source>
        <strain evidence="4">PowCR01</strain>
    </source>
</reference>
<dbReference type="VEuPathDB" id="PlasmoDB:POWCR01_070024200"/>
<evidence type="ECO:0000256" key="2">
    <source>
        <dbReference type="SAM" id="Phobius"/>
    </source>
</evidence>
<keyword evidence="2" id="KW-0472">Membrane</keyword>
<evidence type="ECO:0000313" key="4">
    <source>
        <dbReference type="EMBL" id="SBT76415.1"/>
    </source>
</evidence>
<dbReference type="GO" id="GO:0036503">
    <property type="term" value="P:ERAD pathway"/>
    <property type="evidence" value="ECO:0007669"/>
    <property type="project" value="TreeGrafter"/>
</dbReference>
<dbReference type="SUPFAM" id="SSF54236">
    <property type="entry name" value="Ubiquitin-like"/>
    <property type="match status" value="1"/>
</dbReference>
<dbReference type="Pfam" id="PF00240">
    <property type="entry name" value="ubiquitin"/>
    <property type="match status" value="1"/>
</dbReference>
<feature type="compositionally biased region" description="Polar residues" evidence="1">
    <location>
        <begin position="1230"/>
        <end position="1243"/>
    </location>
</feature>
<dbReference type="InterPro" id="IPR029071">
    <property type="entry name" value="Ubiquitin-like_domsf"/>
</dbReference>
<dbReference type="SMART" id="SM00213">
    <property type="entry name" value="UBQ"/>
    <property type="match status" value="1"/>
</dbReference>
<feature type="region of interest" description="Disordered" evidence="1">
    <location>
        <begin position="1355"/>
        <end position="1404"/>
    </location>
</feature>
<organism evidence="4 5">
    <name type="scientific">Plasmodium ovale</name>
    <name type="common">malaria parasite P. ovale</name>
    <dbReference type="NCBI Taxonomy" id="36330"/>
    <lineage>
        <taxon>Eukaryota</taxon>
        <taxon>Sar</taxon>
        <taxon>Alveolata</taxon>
        <taxon>Apicomplexa</taxon>
        <taxon>Aconoidasida</taxon>
        <taxon>Haemosporida</taxon>
        <taxon>Plasmodiidae</taxon>
        <taxon>Plasmodium</taxon>
        <taxon>Plasmodium (Plasmodium)</taxon>
    </lineage>
</organism>
<feature type="transmembrane region" description="Helical" evidence="2">
    <location>
        <begin position="924"/>
        <end position="946"/>
    </location>
</feature>
<dbReference type="PANTHER" id="PTHR15204">
    <property type="entry name" value="LARGE PROLINE-RICH PROTEIN BAG6"/>
    <property type="match status" value="1"/>
</dbReference>